<keyword evidence="1" id="KW-0863">Zinc-finger</keyword>
<evidence type="ECO:0000256" key="2">
    <source>
        <dbReference type="SAM" id="MobiDB-lite"/>
    </source>
</evidence>
<dbReference type="PROSITE" id="PS00028">
    <property type="entry name" value="ZINC_FINGER_C2H2_1"/>
    <property type="match status" value="1"/>
</dbReference>
<dbReference type="PROSITE" id="PS50157">
    <property type="entry name" value="ZINC_FINGER_C2H2_2"/>
    <property type="match status" value="1"/>
</dbReference>
<dbReference type="InterPro" id="IPR013087">
    <property type="entry name" value="Znf_C2H2_type"/>
</dbReference>
<evidence type="ECO:0000313" key="5">
    <source>
        <dbReference type="Proteomes" id="UP001221142"/>
    </source>
</evidence>
<name>A0AAD7BJL3_9AGAR</name>
<evidence type="ECO:0000313" key="4">
    <source>
        <dbReference type="EMBL" id="KAJ7623219.1"/>
    </source>
</evidence>
<keyword evidence="1" id="KW-0862">Zinc</keyword>
<evidence type="ECO:0000259" key="3">
    <source>
        <dbReference type="PROSITE" id="PS50157"/>
    </source>
</evidence>
<proteinExistence type="predicted"/>
<dbReference type="EMBL" id="JARKIF010000014">
    <property type="protein sequence ID" value="KAJ7623219.1"/>
    <property type="molecule type" value="Genomic_DNA"/>
</dbReference>
<feature type="compositionally biased region" description="Polar residues" evidence="2">
    <location>
        <begin position="46"/>
        <end position="57"/>
    </location>
</feature>
<feature type="domain" description="C2H2-type" evidence="3">
    <location>
        <begin position="232"/>
        <end position="262"/>
    </location>
</feature>
<organism evidence="4 5">
    <name type="scientific">Roridomyces roridus</name>
    <dbReference type="NCBI Taxonomy" id="1738132"/>
    <lineage>
        <taxon>Eukaryota</taxon>
        <taxon>Fungi</taxon>
        <taxon>Dikarya</taxon>
        <taxon>Basidiomycota</taxon>
        <taxon>Agaricomycotina</taxon>
        <taxon>Agaricomycetes</taxon>
        <taxon>Agaricomycetidae</taxon>
        <taxon>Agaricales</taxon>
        <taxon>Marasmiineae</taxon>
        <taxon>Mycenaceae</taxon>
        <taxon>Roridomyces</taxon>
    </lineage>
</organism>
<dbReference type="AlphaFoldDB" id="A0AAD7BJL3"/>
<sequence>MKTNSRETLPRSMPYDQARRRRVGDGTTNPPSNELPESYRSRRSPEQQPDSPSSTAQRRPIFNRVPRLRPYKSLTEALLRGYDFRRDGPLNPPSLPPLSPYQPYTELLCLRGVRDGTINAPSPLLSQLTQFHSRLPHSPTARDPQLDSLPSRVHVEYLQPSPHASRAVDLRIDSPAQDYMADPERYLSSSSDDDDDDDEEQAARPLYTSHPRYIPAQLQVHPSQPPTRERLYHCRWVGCRKSFQSWANRYQHARTVHGATEDILSRCCDDIENRYRM</sequence>
<protein>
    <recommendedName>
        <fullName evidence="3">C2H2-type domain-containing protein</fullName>
    </recommendedName>
</protein>
<evidence type="ECO:0000256" key="1">
    <source>
        <dbReference type="PROSITE-ProRule" id="PRU00042"/>
    </source>
</evidence>
<dbReference type="Proteomes" id="UP001221142">
    <property type="component" value="Unassembled WGS sequence"/>
</dbReference>
<keyword evidence="5" id="KW-1185">Reference proteome</keyword>
<dbReference type="Gene3D" id="3.30.160.60">
    <property type="entry name" value="Classic Zinc Finger"/>
    <property type="match status" value="1"/>
</dbReference>
<gene>
    <name evidence="4" type="ORF">FB45DRAFT_1061170</name>
</gene>
<reference evidence="4" key="1">
    <citation type="submission" date="2023-03" db="EMBL/GenBank/DDBJ databases">
        <title>Massive genome expansion in bonnet fungi (Mycena s.s.) driven by repeated elements and novel gene families across ecological guilds.</title>
        <authorList>
            <consortium name="Lawrence Berkeley National Laboratory"/>
            <person name="Harder C.B."/>
            <person name="Miyauchi S."/>
            <person name="Viragh M."/>
            <person name="Kuo A."/>
            <person name="Thoen E."/>
            <person name="Andreopoulos B."/>
            <person name="Lu D."/>
            <person name="Skrede I."/>
            <person name="Drula E."/>
            <person name="Henrissat B."/>
            <person name="Morin E."/>
            <person name="Kohler A."/>
            <person name="Barry K."/>
            <person name="LaButti K."/>
            <person name="Morin E."/>
            <person name="Salamov A."/>
            <person name="Lipzen A."/>
            <person name="Mereny Z."/>
            <person name="Hegedus B."/>
            <person name="Baldrian P."/>
            <person name="Stursova M."/>
            <person name="Weitz H."/>
            <person name="Taylor A."/>
            <person name="Grigoriev I.V."/>
            <person name="Nagy L.G."/>
            <person name="Martin F."/>
            <person name="Kauserud H."/>
        </authorList>
    </citation>
    <scope>NUCLEOTIDE SEQUENCE</scope>
    <source>
        <strain evidence="4">9284</strain>
    </source>
</reference>
<feature type="region of interest" description="Disordered" evidence="2">
    <location>
        <begin position="1"/>
        <end position="67"/>
    </location>
</feature>
<feature type="region of interest" description="Disordered" evidence="2">
    <location>
        <begin position="178"/>
        <end position="201"/>
    </location>
</feature>
<keyword evidence="1" id="KW-0479">Metal-binding</keyword>
<comment type="caution">
    <text evidence="4">The sequence shown here is derived from an EMBL/GenBank/DDBJ whole genome shotgun (WGS) entry which is preliminary data.</text>
</comment>
<dbReference type="GO" id="GO:0008270">
    <property type="term" value="F:zinc ion binding"/>
    <property type="evidence" value="ECO:0007669"/>
    <property type="project" value="UniProtKB-KW"/>
</dbReference>
<feature type="compositionally biased region" description="Acidic residues" evidence="2">
    <location>
        <begin position="191"/>
        <end position="200"/>
    </location>
</feature>
<accession>A0AAD7BJL3</accession>